<name>A0ABR5T8K0_9BURK</name>
<dbReference type="Proteomes" id="UP000070255">
    <property type="component" value="Unassembled WGS sequence"/>
</dbReference>
<protein>
    <submittedName>
        <fullName evidence="1">Uncharacterized protein</fullName>
    </submittedName>
</protein>
<accession>A0ABR5T8K0</accession>
<evidence type="ECO:0000313" key="2">
    <source>
        <dbReference type="Proteomes" id="UP000070255"/>
    </source>
</evidence>
<evidence type="ECO:0000313" key="1">
    <source>
        <dbReference type="EMBL" id="KWZ39564.1"/>
    </source>
</evidence>
<reference evidence="1 2" key="1">
    <citation type="submission" date="2015-11" db="EMBL/GenBank/DDBJ databases">
        <authorList>
            <person name="Sahl J."/>
            <person name="Wagner D."/>
            <person name="Keim P."/>
        </authorList>
    </citation>
    <scope>NUCLEOTIDE SEQUENCE [LARGE SCALE GENOMIC DNA]</scope>
    <source>
        <strain evidence="1 2">BDU18</strain>
    </source>
</reference>
<dbReference type="RefSeq" id="WP_059647336.1">
    <property type="nucleotide sequence ID" value="NZ_CP013423.1"/>
</dbReference>
<organism evidence="1 2">
    <name type="scientific">Burkholderia savannae</name>
    <dbReference type="NCBI Taxonomy" id="1637837"/>
    <lineage>
        <taxon>Bacteria</taxon>
        <taxon>Pseudomonadati</taxon>
        <taxon>Pseudomonadota</taxon>
        <taxon>Betaproteobacteria</taxon>
        <taxon>Burkholderiales</taxon>
        <taxon>Burkholderiaceae</taxon>
        <taxon>Burkholderia</taxon>
        <taxon>pseudomallei group</taxon>
    </lineage>
</organism>
<proteinExistence type="predicted"/>
<keyword evidence="2" id="KW-1185">Reference proteome</keyword>
<comment type="caution">
    <text evidence="1">The sequence shown here is derived from an EMBL/GenBank/DDBJ whole genome shotgun (WGS) entry which is preliminary data.</text>
</comment>
<dbReference type="EMBL" id="LNJQ01000003">
    <property type="protein sequence ID" value="KWZ39564.1"/>
    <property type="molecule type" value="Genomic_DNA"/>
</dbReference>
<gene>
    <name evidence="1" type="ORF">WS72_19345</name>
</gene>
<sequence>MTLDEKAAALVAAVSPADVGALIASVPPAECIGARSNWLDIPLRSDKALPKDAAKRAEFLAAELEAERALLDANRASYSLLRDSGLGALSTYDICISSGGDPLGALRMALRLKFAHVTYNLALMVKLKLLLDDAREIQRKSEAEASAQLGLF</sequence>